<dbReference type="EMBL" id="VSFG01000004">
    <property type="protein sequence ID" value="TYB44840.1"/>
    <property type="molecule type" value="Genomic_DNA"/>
</dbReference>
<sequence>MMDRLYERSSRRCEPDTLDPAVRNALAEHGEAHQLGDVATAARLCCVTRSVRLKRPGLLARLTKSGDPDTEHTTIALLLPRYLVVAVTGAQRGIHVRSIRLEDVSLDPPLPASLDTGISATGPWSGVPEHSSFHIALGDDPDGKTFLTELRTAITQAKTA</sequence>
<evidence type="ECO:0000313" key="1">
    <source>
        <dbReference type="EMBL" id="TYB44840.1"/>
    </source>
</evidence>
<keyword evidence="2" id="KW-1185">Reference proteome</keyword>
<dbReference type="Proteomes" id="UP000323380">
    <property type="component" value="Unassembled WGS sequence"/>
</dbReference>
<name>A0A5D0NK37_9ACTN</name>
<reference evidence="1 2" key="1">
    <citation type="submission" date="2019-08" db="EMBL/GenBank/DDBJ databases">
        <title>Actinomadura sp. nov. CYP1-5 isolated from mountain soil.</title>
        <authorList>
            <person name="Songsumanus A."/>
            <person name="Kuncharoen N."/>
            <person name="Kudo T."/>
            <person name="Yuki M."/>
            <person name="Igarashi Y."/>
            <person name="Tanasupawat S."/>
        </authorList>
    </citation>
    <scope>NUCLEOTIDE SEQUENCE [LARGE SCALE GENOMIC DNA]</scope>
    <source>
        <strain evidence="1 2">JCM 14158</strain>
    </source>
</reference>
<organism evidence="1 2">
    <name type="scientific">Actinomadura chibensis</name>
    <dbReference type="NCBI Taxonomy" id="392828"/>
    <lineage>
        <taxon>Bacteria</taxon>
        <taxon>Bacillati</taxon>
        <taxon>Actinomycetota</taxon>
        <taxon>Actinomycetes</taxon>
        <taxon>Streptosporangiales</taxon>
        <taxon>Thermomonosporaceae</taxon>
        <taxon>Actinomadura</taxon>
    </lineage>
</organism>
<protein>
    <submittedName>
        <fullName evidence="1">Uncharacterized protein</fullName>
    </submittedName>
</protein>
<proteinExistence type="predicted"/>
<accession>A0A5D0NK37</accession>
<dbReference type="AlphaFoldDB" id="A0A5D0NK37"/>
<comment type="caution">
    <text evidence="1">The sequence shown here is derived from an EMBL/GenBank/DDBJ whole genome shotgun (WGS) entry which is preliminary data.</text>
</comment>
<gene>
    <name evidence="1" type="ORF">FXF69_22115</name>
</gene>
<dbReference type="RefSeq" id="WP_067890812.1">
    <property type="nucleotide sequence ID" value="NZ_VSFG01000004.1"/>
</dbReference>
<dbReference type="STRING" id="1220554.GCA_001552135_02923"/>
<evidence type="ECO:0000313" key="2">
    <source>
        <dbReference type="Proteomes" id="UP000323380"/>
    </source>
</evidence>